<accession>A0AC35FJM2</accession>
<dbReference type="WBParaSite" id="PS1159_v2.g17577.t1">
    <property type="protein sequence ID" value="PS1159_v2.g17577.t1"/>
    <property type="gene ID" value="PS1159_v2.g17577"/>
</dbReference>
<evidence type="ECO:0000313" key="2">
    <source>
        <dbReference type="WBParaSite" id="PS1159_v2.g17577.t1"/>
    </source>
</evidence>
<organism evidence="1 2">
    <name type="scientific">Panagrolaimus sp. PS1159</name>
    <dbReference type="NCBI Taxonomy" id="55785"/>
    <lineage>
        <taxon>Eukaryota</taxon>
        <taxon>Metazoa</taxon>
        <taxon>Ecdysozoa</taxon>
        <taxon>Nematoda</taxon>
        <taxon>Chromadorea</taxon>
        <taxon>Rhabditida</taxon>
        <taxon>Tylenchina</taxon>
        <taxon>Panagrolaimomorpha</taxon>
        <taxon>Panagrolaimoidea</taxon>
        <taxon>Panagrolaimidae</taxon>
        <taxon>Panagrolaimus</taxon>
    </lineage>
</organism>
<proteinExistence type="predicted"/>
<protein>
    <submittedName>
        <fullName evidence="2">F-box domain-containing protein</fullName>
    </submittedName>
</protein>
<evidence type="ECO:0000313" key="1">
    <source>
        <dbReference type="Proteomes" id="UP000887580"/>
    </source>
</evidence>
<sequence>MIPIKSILQQEFSLPKPILRNLIENVTAEHIKKLQQTCRYFYLKFNYNVIDGLWIEQRDTIYITNYNVSLSDKKIEFLQNNIYLNKRFIVSNVYENLGKLFQKIIKSDIYELNIWHRNGLQLSDFAILAKSENLKCVKIYSYIYYSDEKKVPVEDILSYIPNATKFINEKCIITSNTSQKLFTLKRNTKFKWVSLDWISELLDANLFNNFIKKNFDFDSDPNPLFELRGDHAKLQEIYELVKIWREKSNFELHDFLTII</sequence>
<reference evidence="2" key="1">
    <citation type="submission" date="2022-11" db="UniProtKB">
        <authorList>
            <consortium name="WormBaseParasite"/>
        </authorList>
    </citation>
    <scope>IDENTIFICATION</scope>
</reference>
<name>A0AC35FJM2_9BILA</name>
<dbReference type="Proteomes" id="UP000887580">
    <property type="component" value="Unplaced"/>
</dbReference>